<dbReference type="InterPro" id="IPR002068">
    <property type="entry name" value="A-crystallin/Hsp20_dom"/>
</dbReference>
<protein>
    <submittedName>
        <fullName evidence="6">Small heat shock protein</fullName>
    </submittedName>
</protein>
<feature type="region of interest" description="Disordered" evidence="4">
    <location>
        <begin position="31"/>
        <end position="50"/>
    </location>
</feature>
<dbReference type="PANTHER" id="PTHR11527">
    <property type="entry name" value="HEAT-SHOCK PROTEIN 20 FAMILY MEMBER"/>
    <property type="match status" value="1"/>
</dbReference>
<evidence type="ECO:0000256" key="2">
    <source>
        <dbReference type="PROSITE-ProRule" id="PRU00285"/>
    </source>
</evidence>
<name>A0AAJ0H232_9PEZI</name>
<keyword evidence="1 6" id="KW-0346">Stress response</keyword>
<keyword evidence="7" id="KW-1185">Reference proteome</keyword>
<dbReference type="Pfam" id="PF00011">
    <property type="entry name" value="HSP20"/>
    <property type="match status" value="1"/>
</dbReference>
<proteinExistence type="inferred from homology"/>
<dbReference type="CDD" id="cd06464">
    <property type="entry name" value="ACD_sHsps-like"/>
    <property type="match status" value="1"/>
</dbReference>
<dbReference type="SUPFAM" id="SSF49764">
    <property type="entry name" value="HSP20-like chaperones"/>
    <property type="match status" value="1"/>
</dbReference>
<evidence type="ECO:0000256" key="4">
    <source>
        <dbReference type="SAM" id="MobiDB-lite"/>
    </source>
</evidence>
<dbReference type="InterPro" id="IPR031107">
    <property type="entry name" value="Small_HSP"/>
</dbReference>
<feature type="domain" description="SHSP" evidence="5">
    <location>
        <begin position="46"/>
        <end position="207"/>
    </location>
</feature>
<dbReference type="RefSeq" id="XP_062726097.1">
    <property type="nucleotide sequence ID" value="XM_062866559.1"/>
</dbReference>
<evidence type="ECO:0000259" key="5">
    <source>
        <dbReference type="PROSITE" id="PS01031"/>
    </source>
</evidence>
<comment type="caution">
    <text evidence="6">The sequence shown here is derived from an EMBL/GenBank/DDBJ whole genome shotgun (WGS) entry which is preliminary data.</text>
</comment>
<evidence type="ECO:0000256" key="3">
    <source>
        <dbReference type="RuleBase" id="RU003616"/>
    </source>
</evidence>
<accession>A0AAJ0H232</accession>
<feature type="compositionally biased region" description="Basic and acidic residues" evidence="4">
    <location>
        <begin position="31"/>
        <end position="40"/>
    </location>
</feature>
<comment type="similarity">
    <text evidence="2 3">Belongs to the small heat shock protein (HSP20) family.</text>
</comment>
<dbReference type="AlphaFoldDB" id="A0AAJ0H232"/>
<feature type="region of interest" description="Disordered" evidence="4">
    <location>
        <begin position="122"/>
        <end position="147"/>
    </location>
</feature>
<gene>
    <name evidence="6" type="ORF">B0T15DRAFT_488999</name>
</gene>
<organism evidence="6 7">
    <name type="scientific">Chaetomium strumarium</name>
    <dbReference type="NCBI Taxonomy" id="1170767"/>
    <lineage>
        <taxon>Eukaryota</taxon>
        <taxon>Fungi</taxon>
        <taxon>Dikarya</taxon>
        <taxon>Ascomycota</taxon>
        <taxon>Pezizomycotina</taxon>
        <taxon>Sordariomycetes</taxon>
        <taxon>Sordariomycetidae</taxon>
        <taxon>Sordariales</taxon>
        <taxon>Chaetomiaceae</taxon>
        <taxon>Chaetomium</taxon>
    </lineage>
</organism>
<dbReference type="GeneID" id="87885388"/>
<evidence type="ECO:0000313" key="6">
    <source>
        <dbReference type="EMBL" id="KAK3310317.1"/>
    </source>
</evidence>
<evidence type="ECO:0000256" key="1">
    <source>
        <dbReference type="ARBA" id="ARBA00023016"/>
    </source>
</evidence>
<dbReference type="EMBL" id="JAUDZG010000001">
    <property type="protein sequence ID" value="KAK3310317.1"/>
    <property type="molecule type" value="Genomic_DNA"/>
</dbReference>
<dbReference type="Gene3D" id="2.60.40.790">
    <property type="match status" value="1"/>
</dbReference>
<evidence type="ECO:0000313" key="7">
    <source>
        <dbReference type="Proteomes" id="UP001273166"/>
    </source>
</evidence>
<dbReference type="InterPro" id="IPR008978">
    <property type="entry name" value="HSP20-like_chaperone"/>
</dbReference>
<dbReference type="Proteomes" id="UP001273166">
    <property type="component" value="Unassembled WGS sequence"/>
</dbReference>
<sequence>MSLFPRGFYDSDPSFTPLFRLLDEFDNYTREARGNGERPRNRGRHSHVSTFNPKFDVRETDNAYELHGELPGIDRDKINIEFTDDQTLVIRGRSERTYTAGNPSAGLVEGGKQSTITEKGEEHAAAAKEANANGNGGEEQGHEKANNNNKAFEKWWVQERSVGEFARTFSFPSRIDQDAVSASLNNGVLSLVVPKARKQETRRIAIN</sequence>
<reference evidence="6" key="1">
    <citation type="journal article" date="2023" name="Mol. Phylogenet. Evol.">
        <title>Genome-scale phylogeny and comparative genomics of the fungal order Sordariales.</title>
        <authorList>
            <person name="Hensen N."/>
            <person name="Bonometti L."/>
            <person name="Westerberg I."/>
            <person name="Brannstrom I.O."/>
            <person name="Guillou S."/>
            <person name="Cros-Aarteil S."/>
            <person name="Calhoun S."/>
            <person name="Haridas S."/>
            <person name="Kuo A."/>
            <person name="Mondo S."/>
            <person name="Pangilinan J."/>
            <person name="Riley R."/>
            <person name="LaButti K."/>
            <person name="Andreopoulos B."/>
            <person name="Lipzen A."/>
            <person name="Chen C."/>
            <person name="Yan M."/>
            <person name="Daum C."/>
            <person name="Ng V."/>
            <person name="Clum A."/>
            <person name="Steindorff A."/>
            <person name="Ohm R.A."/>
            <person name="Martin F."/>
            <person name="Silar P."/>
            <person name="Natvig D.O."/>
            <person name="Lalanne C."/>
            <person name="Gautier V."/>
            <person name="Ament-Velasquez S.L."/>
            <person name="Kruys A."/>
            <person name="Hutchinson M.I."/>
            <person name="Powell A.J."/>
            <person name="Barry K."/>
            <person name="Miller A.N."/>
            <person name="Grigoriev I.V."/>
            <person name="Debuchy R."/>
            <person name="Gladieux P."/>
            <person name="Hiltunen Thoren M."/>
            <person name="Johannesson H."/>
        </authorList>
    </citation>
    <scope>NUCLEOTIDE SEQUENCE</scope>
    <source>
        <strain evidence="6">CBS 333.67</strain>
    </source>
</reference>
<reference evidence="6" key="2">
    <citation type="submission" date="2023-06" db="EMBL/GenBank/DDBJ databases">
        <authorList>
            <consortium name="Lawrence Berkeley National Laboratory"/>
            <person name="Mondo S.J."/>
            <person name="Hensen N."/>
            <person name="Bonometti L."/>
            <person name="Westerberg I."/>
            <person name="Brannstrom I.O."/>
            <person name="Guillou S."/>
            <person name="Cros-Aarteil S."/>
            <person name="Calhoun S."/>
            <person name="Haridas S."/>
            <person name="Kuo A."/>
            <person name="Pangilinan J."/>
            <person name="Riley R."/>
            <person name="Labutti K."/>
            <person name="Andreopoulos B."/>
            <person name="Lipzen A."/>
            <person name="Chen C."/>
            <person name="Yanf M."/>
            <person name="Daum C."/>
            <person name="Ng V."/>
            <person name="Clum A."/>
            <person name="Steindorff A."/>
            <person name="Ohm R."/>
            <person name="Martin F."/>
            <person name="Silar P."/>
            <person name="Natvig D."/>
            <person name="Lalanne C."/>
            <person name="Gautier V."/>
            <person name="Ament-Velasquez S.L."/>
            <person name="Kruys A."/>
            <person name="Hutchinson M.I."/>
            <person name="Powell A.J."/>
            <person name="Barry K."/>
            <person name="Miller A.N."/>
            <person name="Grigoriev I.V."/>
            <person name="Debuchy R."/>
            <person name="Gladieux P."/>
            <person name="Thoren M.H."/>
            <person name="Johannesson H."/>
        </authorList>
    </citation>
    <scope>NUCLEOTIDE SEQUENCE</scope>
    <source>
        <strain evidence="6">CBS 333.67</strain>
    </source>
</reference>
<dbReference type="PROSITE" id="PS01031">
    <property type="entry name" value="SHSP"/>
    <property type="match status" value="1"/>
</dbReference>